<sequence length="42" mass="5282">MELHLLKEFFLVYFEDVYSIKKIERQLMDEKSLFQMRKDLNL</sequence>
<name>X1TCC9_9ZZZZ</name>
<dbReference type="EMBL" id="BARW01007163">
    <property type="protein sequence ID" value="GAI85255.1"/>
    <property type="molecule type" value="Genomic_DNA"/>
</dbReference>
<dbReference type="AlphaFoldDB" id="X1TCC9"/>
<reference evidence="1" key="1">
    <citation type="journal article" date="2014" name="Front. Microbiol.">
        <title>High frequency of phylogenetically diverse reductive dehalogenase-homologous genes in deep subseafloor sedimentary metagenomes.</title>
        <authorList>
            <person name="Kawai M."/>
            <person name="Futagami T."/>
            <person name="Toyoda A."/>
            <person name="Takaki Y."/>
            <person name="Nishi S."/>
            <person name="Hori S."/>
            <person name="Arai W."/>
            <person name="Tsubouchi T."/>
            <person name="Morono Y."/>
            <person name="Uchiyama I."/>
            <person name="Ito T."/>
            <person name="Fujiyama A."/>
            <person name="Inagaki F."/>
            <person name="Takami H."/>
        </authorList>
    </citation>
    <scope>NUCLEOTIDE SEQUENCE</scope>
    <source>
        <strain evidence="1">Expedition CK06-06</strain>
    </source>
</reference>
<organism evidence="1">
    <name type="scientific">marine sediment metagenome</name>
    <dbReference type="NCBI Taxonomy" id="412755"/>
    <lineage>
        <taxon>unclassified sequences</taxon>
        <taxon>metagenomes</taxon>
        <taxon>ecological metagenomes</taxon>
    </lineage>
</organism>
<gene>
    <name evidence="1" type="ORF">S12H4_14972</name>
</gene>
<protein>
    <submittedName>
        <fullName evidence="1">Uncharacterized protein</fullName>
    </submittedName>
</protein>
<accession>X1TCC9</accession>
<comment type="caution">
    <text evidence="1">The sequence shown here is derived from an EMBL/GenBank/DDBJ whole genome shotgun (WGS) entry which is preliminary data.</text>
</comment>
<proteinExistence type="predicted"/>
<evidence type="ECO:0000313" key="1">
    <source>
        <dbReference type="EMBL" id="GAI85255.1"/>
    </source>
</evidence>